<feature type="region of interest" description="Disordered" evidence="1">
    <location>
        <begin position="69"/>
        <end position="91"/>
    </location>
</feature>
<proteinExistence type="predicted"/>
<organism evidence="3 4">
    <name type="scientific">Glossina brevipalpis</name>
    <dbReference type="NCBI Taxonomy" id="37001"/>
    <lineage>
        <taxon>Eukaryota</taxon>
        <taxon>Metazoa</taxon>
        <taxon>Ecdysozoa</taxon>
        <taxon>Arthropoda</taxon>
        <taxon>Hexapoda</taxon>
        <taxon>Insecta</taxon>
        <taxon>Pterygota</taxon>
        <taxon>Neoptera</taxon>
        <taxon>Endopterygota</taxon>
        <taxon>Diptera</taxon>
        <taxon>Brachycera</taxon>
        <taxon>Muscomorpha</taxon>
        <taxon>Hippoboscoidea</taxon>
        <taxon>Glossinidae</taxon>
        <taxon>Glossina</taxon>
    </lineage>
</organism>
<dbReference type="EnsemblMetazoa" id="GBRI016360-RA">
    <property type="protein sequence ID" value="GBRI016360-PA"/>
    <property type="gene ID" value="GBRI016360"/>
</dbReference>
<protein>
    <submittedName>
        <fullName evidence="3">Uncharacterized protein</fullName>
    </submittedName>
</protein>
<dbReference type="Proteomes" id="UP000091820">
    <property type="component" value="Unassembled WGS sequence"/>
</dbReference>
<feature type="compositionally biased region" description="Polar residues" evidence="1">
    <location>
        <begin position="81"/>
        <end position="91"/>
    </location>
</feature>
<evidence type="ECO:0000256" key="2">
    <source>
        <dbReference type="SAM" id="SignalP"/>
    </source>
</evidence>
<keyword evidence="2" id="KW-0732">Signal</keyword>
<evidence type="ECO:0000256" key="1">
    <source>
        <dbReference type="SAM" id="MobiDB-lite"/>
    </source>
</evidence>
<sequence>MKLLSTLFCSIIFYCFFSFRENEGKSFENMGLMNNLNQGLKFAGDMFGVRMAADVADLVVKAFSVNSKQENQENKKSNNQPNDTMTTTKPNSDWSLINSKLITGILRLVNFDVSKLGALALNTLIIVAQTIARAVLFKTNIPSSIDSLNSHILYDQNATSSDDIQQNDHQFYSKSEKNLFDRLVENPNEKLKQLLNDATDVSLTDNLIHIIEDYEKINDEGACLKLLVCKITPFIRNMQKAFTIYSMNKKQQQSEEEKRIVDESSKKFNIKSLFSHLPNLSEYQEKSETCEHHYLVLCNKDNI</sequence>
<dbReference type="VEuPathDB" id="VectorBase:GBRI016360"/>
<evidence type="ECO:0000313" key="4">
    <source>
        <dbReference type="Proteomes" id="UP000091820"/>
    </source>
</evidence>
<keyword evidence="4" id="KW-1185">Reference proteome</keyword>
<evidence type="ECO:0000313" key="3">
    <source>
        <dbReference type="EnsemblMetazoa" id="GBRI016360-PA"/>
    </source>
</evidence>
<reference evidence="4" key="1">
    <citation type="submission" date="2014-03" db="EMBL/GenBank/DDBJ databases">
        <authorList>
            <person name="Aksoy S."/>
            <person name="Warren W."/>
            <person name="Wilson R.K."/>
        </authorList>
    </citation>
    <scope>NUCLEOTIDE SEQUENCE [LARGE SCALE GENOMIC DNA]</scope>
    <source>
        <strain evidence="4">IAEA</strain>
    </source>
</reference>
<feature type="signal peptide" evidence="2">
    <location>
        <begin position="1"/>
        <end position="24"/>
    </location>
</feature>
<dbReference type="AlphaFoldDB" id="A0A1A9WEB9"/>
<reference evidence="3" key="2">
    <citation type="submission" date="2020-05" db="UniProtKB">
        <authorList>
            <consortium name="EnsemblMetazoa"/>
        </authorList>
    </citation>
    <scope>IDENTIFICATION</scope>
    <source>
        <strain evidence="3">IAEA</strain>
    </source>
</reference>
<accession>A0A1A9WEB9</accession>
<name>A0A1A9WEB9_9MUSC</name>
<feature type="chain" id="PRO_5008400292" evidence="2">
    <location>
        <begin position="25"/>
        <end position="303"/>
    </location>
</feature>